<feature type="compositionally biased region" description="Low complexity" evidence="1">
    <location>
        <begin position="95"/>
        <end position="111"/>
    </location>
</feature>
<dbReference type="SUPFAM" id="SSF88713">
    <property type="entry name" value="Glycoside hydrolase/deacetylase"/>
    <property type="match status" value="1"/>
</dbReference>
<comment type="caution">
    <text evidence="2">The sequence shown here is derived from an EMBL/GenBank/DDBJ whole genome shotgun (WGS) entry which is preliminary data.</text>
</comment>
<keyword evidence="3" id="KW-1185">Reference proteome</keyword>
<dbReference type="InterPro" id="IPR006837">
    <property type="entry name" value="Divergent_DAC"/>
</dbReference>
<feature type="region of interest" description="Disordered" evidence="1">
    <location>
        <begin position="1"/>
        <end position="187"/>
    </location>
</feature>
<dbReference type="Gene3D" id="3.20.20.370">
    <property type="entry name" value="Glycoside hydrolase/deacetylase"/>
    <property type="match status" value="1"/>
</dbReference>
<feature type="region of interest" description="Disordered" evidence="1">
    <location>
        <begin position="199"/>
        <end position="289"/>
    </location>
</feature>
<dbReference type="EMBL" id="BATB01000014">
    <property type="protein sequence ID" value="GAD55412.1"/>
    <property type="molecule type" value="Genomic_DNA"/>
</dbReference>
<feature type="compositionally biased region" description="Basic and acidic residues" evidence="1">
    <location>
        <begin position="243"/>
        <end position="256"/>
    </location>
</feature>
<dbReference type="Pfam" id="PF04748">
    <property type="entry name" value="Polysacc_deac_2"/>
    <property type="match status" value="1"/>
</dbReference>
<protein>
    <submittedName>
        <fullName evidence="2">Uncharacterized protein</fullName>
    </submittedName>
</protein>
<accession>U2Z2Y0</accession>
<sequence length="572" mass="57799">MAIASLIGEPPRERAALPEPLGQIPGTQAITSEGGGGAPPAGTETEADTDTDLPSPGTAPAALPEAGEADPLPRLGDGPAETSTESSTGPVGDIAPPVSSEAPSAPAAQTPISEAPSAPRPDPGADALPRTPRADVPSGRGDTPDADTVPMLRPRADDAIETPAAGPVPPALPRLDAGSEEPVLPGPQSRVIEIPANEADITVATEPPPAPSDTPREVIDETPGDAGTEGVVVLGDEAAPGDRLGETPETETDRVAEAGAEASEPSVTEEGAPLRVPSPPSRPERLPGSAAGTITVLPEPSASELPGRAAGFQDDATVTIRRPGAEGADGAEPQAPAPELADDAPALLRFAAPDLAEAGAPRVSVVLVDDGRLDDPVTAASSIPFPVTIALDPEMAQAGARADRWRAAGYEIAAMTRLPAGATPSDVEVAYRSAFATLPETVALLDAGGAGLTADKAVTTQALEWLARDGRGLAALSAGLATPLRQARGAGVPAIEIYRDLGEVGQDDRVIRRFLDQAAFRARQQGSVALLGELNPETITALTLWGNRADRDGVAPAPLSALLQMQGTGPAK</sequence>
<dbReference type="eggNOG" id="COG2861">
    <property type="taxonomic scope" value="Bacteria"/>
</dbReference>
<dbReference type="GO" id="GO:0005975">
    <property type="term" value="P:carbohydrate metabolic process"/>
    <property type="evidence" value="ECO:0007669"/>
    <property type="project" value="InterPro"/>
</dbReference>
<dbReference type="CDD" id="cd10936">
    <property type="entry name" value="CE4_DAC2"/>
    <property type="match status" value="1"/>
</dbReference>
<dbReference type="InterPro" id="IPR011330">
    <property type="entry name" value="Glyco_hydro/deAcase_b/a-brl"/>
</dbReference>
<evidence type="ECO:0000313" key="2">
    <source>
        <dbReference type="EMBL" id="GAD55412.1"/>
    </source>
</evidence>
<evidence type="ECO:0000256" key="1">
    <source>
        <dbReference type="SAM" id="MobiDB-lite"/>
    </source>
</evidence>
<evidence type="ECO:0000313" key="3">
    <source>
        <dbReference type="Proteomes" id="UP000016566"/>
    </source>
</evidence>
<proteinExistence type="predicted"/>
<organism evidence="2 3">
    <name type="scientific">Limimaricola cinnabarinus LL-001</name>
    <dbReference type="NCBI Taxonomy" id="1337093"/>
    <lineage>
        <taxon>Bacteria</taxon>
        <taxon>Pseudomonadati</taxon>
        <taxon>Pseudomonadota</taxon>
        <taxon>Alphaproteobacteria</taxon>
        <taxon>Rhodobacterales</taxon>
        <taxon>Paracoccaceae</taxon>
        <taxon>Limimaricola</taxon>
    </lineage>
</organism>
<reference evidence="2" key="1">
    <citation type="journal article" date="2013" name="Genome Announc.">
        <title>Draft Genome Sequence of Loktanella cinnabarina LL-001T, Isolated from Deep-Sea Floor Sediment.</title>
        <authorList>
            <person name="Nishi S."/>
            <person name="Tsubouchi T."/>
            <person name="Takaki Y."/>
            <person name="Koyanagi R."/>
            <person name="Satoh N."/>
            <person name="Maruyama T."/>
            <person name="Hatada Y."/>
        </authorList>
    </citation>
    <scope>NUCLEOTIDE SEQUENCE [LARGE SCALE GENOMIC DNA]</scope>
    <source>
        <strain evidence="2">LL-001</strain>
    </source>
</reference>
<dbReference type="RefSeq" id="WP_021693516.1">
    <property type="nucleotide sequence ID" value="NZ_BATB01000014.1"/>
</dbReference>
<dbReference type="AlphaFoldDB" id="U2Z2Y0"/>
<dbReference type="Proteomes" id="UP000016566">
    <property type="component" value="Unassembled WGS sequence"/>
</dbReference>
<dbReference type="STRING" id="1337093.MBELCI_1464"/>
<dbReference type="OrthoDB" id="7658418at2"/>
<name>U2Z2Y0_9RHOB</name>
<gene>
    <name evidence="2" type="ORF">MBELCI_1464</name>
</gene>